<gene>
    <name evidence="4" type="ORF">UPYG_G00034700</name>
</gene>
<dbReference type="InterPro" id="IPR013783">
    <property type="entry name" value="Ig-like_fold"/>
</dbReference>
<feature type="compositionally biased region" description="Polar residues" evidence="1">
    <location>
        <begin position="158"/>
        <end position="172"/>
    </location>
</feature>
<feature type="region of interest" description="Disordered" evidence="1">
    <location>
        <begin position="137"/>
        <end position="204"/>
    </location>
</feature>
<evidence type="ECO:0000256" key="3">
    <source>
        <dbReference type="SAM" id="SignalP"/>
    </source>
</evidence>
<proteinExistence type="predicted"/>
<dbReference type="EMBL" id="JAGEUA010000001">
    <property type="protein sequence ID" value="KAL1022957.1"/>
    <property type="molecule type" value="Genomic_DNA"/>
</dbReference>
<comment type="caution">
    <text evidence="4">The sequence shown here is derived from an EMBL/GenBank/DDBJ whole genome shotgun (WGS) entry which is preliminary data.</text>
</comment>
<protein>
    <submittedName>
        <fullName evidence="4">Uncharacterized protein</fullName>
    </submittedName>
</protein>
<sequence length="204" mass="23046">MDIWSKVTLVLLTTDTMVKCSLCNVTLDQTPSTAEVQLGTSLKLNCTFKVEVGVRYHVNWYFDPNSSSSKEIPALKQYCSHGTNVTISKKKDMPSSPLITGWKLWVPVGVSSVILLILVLVVVWTYLQQRKRTRRENPIYTNMPPPKKQPSPRPGIQMDNQKISFSHLSKAQNNKHDKSPNPTRGFNGKHLRIPTNSQLMSPKT</sequence>
<keyword evidence="3" id="KW-0732">Signal</keyword>
<reference evidence="4 5" key="1">
    <citation type="submission" date="2024-06" db="EMBL/GenBank/DDBJ databases">
        <authorList>
            <person name="Pan Q."/>
            <person name="Wen M."/>
            <person name="Jouanno E."/>
            <person name="Zahm M."/>
            <person name="Klopp C."/>
            <person name="Cabau C."/>
            <person name="Louis A."/>
            <person name="Berthelot C."/>
            <person name="Parey E."/>
            <person name="Roest Crollius H."/>
            <person name="Montfort J."/>
            <person name="Robinson-Rechavi M."/>
            <person name="Bouchez O."/>
            <person name="Lampietro C."/>
            <person name="Lopez Roques C."/>
            <person name="Donnadieu C."/>
            <person name="Postlethwait J."/>
            <person name="Bobe J."/>
            <person name="Verreycken H."/>
            <person name="Guiguen Y."/>
        </authorList>
    </citation>
    <scope>NUCLEOTIDE SEQUENCE [LARGE SCALE GENOMIC DNA]</scope>
    <source>
        <strain evidence="4">Up_M1</strain>
        <tissue evidence="4">Testis</tissue>
    </source>
</reference>
<keyword evidence="2" id="KW-1133">Transmembrane helix</keyword>
<dbReference type="InterPro" id="IPR036179">
    <property type="entry name" value="Ig-like_dom_sf"/>
</dbReference>
<feature type="signal peptide" evidence="3">
    <location>
        <begin position="1"/>
        <end position="23"/>
    </location>
</feature>
<accession>A0ABD0YCK7</accession>
<organism evidence="4 5">
    <name type="scientific">Umbra pygmaea</name>
    <name type="common">Eastern mudminnow</name>
    <dbReference type="NCBI Taxonomy" id="75934"/>
    <lineage>
        <taxon>Eukaryota</taxon>
        <taxon>Metazoa</taxon>
        <taxon>Chordata</taxon>
        <taxon>Craniata</taxon>
        <taxon>Vertebrata</taxon>
        <taxon>Euteleostomi</taxon>
        <taxon>Actinopterygii</taxon>
        <taxon>Neopterygii</taxon>
        <taxon>Teleostei</taxon>
        <taxon>Protacanthopterygii</taxon>
        <taxon>Esociformes</taxon>
        <taxon>Umbridae</taxon>
        <taxon>Umbra</taxon>
    </lineage>
</organism>
<feature type="compositionally biased region" description="Polar residues" evidence="1">
    <location>
        <begin position="194"/>
        <end position="204"/>
    </location>
</feature>
<evidence type="ECO:0000256" key="2">
    <source>
        <dbReference type="SAM" id="Phobius"/>
    </source>
</evidence>
<dbReference type="AlphaFoldDB" id="A0ABD0YCK7"/>
<keyword evidence="2" id="KW-0812">Transmembrane</keyword>
<keyword evidence="5" id="KW-1185">Reference proteome</keyword>
<evidence type="ECO:0000313" key="4">
    <source>
        <dbReference type="EMBL" id="KAL1022957.1"/>
    </source>
</evidence>
<dbReference type="Proteomes" id="UP001557470">
    <property type="component" value="Unassembled WGS sequence"/>
</dbReference>
<name>A0ABD0YCK7_UMBPY</name>
<dbReference type="SUPFAM" id="SSF48726">
    <property type="entry name" value="Immunoglobulin"/>
    <property type="match status" value="1"/>
</dbReference>
<keyword evidence="2" id="KW-0472">Membrane</keyword>
<evidence type="ECO:0000313" key="5">
    <source>
        <dbReference type="Proteomes" id="UP001557470"/>
    </source>
</evidence>
<feature type="transmembrane region" description="Helical" evidence="2">
    <location>
        <begin position="104"/>
        <end position="127"/>
    </location>
</feature>
<evidence type="ECO:0000256" key="1">
    <source>
        <dbReference type="SAM" id="MobiDB-lite"/>
    </source>
</evidence>
<feature type="compositionally biased region" description="Pro residues" evidence="1">
    <location>
        <begin position="143"/>
        <end position="153"/>
    </location>
</feature>
<feature type="chain" id="PRO_5044845648" evidence="3">
    <location>
        <begin position="24"/>
        <end position="204"/>
    </location>
</feature>
<dbReference type="Gene3D" id="2.60.40.10">
    <property type="entry name" value="Immunoglobulins"/>
    <property type="match status" value="1"/>
</dbReference>